<reference evidence="14" key="2">
    <citation type="journal article" date="2021" name="PeerJ">
        <title>Extensive microbial diversity within the chicken gut microbiome revealed by metagenomics and culture.</title>
        <authorList>
            <person name="Gilroy R."/>
            <person name="Ravi A."/>
            <person name="Getino M."/>
            <person name="Pursley I."/>
            <person name="Horton D.L."/>
            <person name="Alikhan N.F."/>
            <person name="Baker D."/>
            <person name="Gharbi K."/>
            <person name="Hall N."/>
            <person name="Watson M."/>
            <person name="Adriaenssens E.M."/>
            <person name="Foster-Nyarko E."/>
            <person name="Jarju S."/>
            <person name="Secka A."/>
            <person name="Antonio M."/>
            <person name="Oren A."/>
            <person name="Chaudhuri R.R."/>
            <person name="La Ragione R."/>
            <person name="Hildebrand F."/>
            <person name="Pallen M.J."/>
        </authorList>
    </citation>
    <scope>NUCLEOTIDE SEQUENCE</scope>
    <source>
        <strain evidence="14">CHK195-11698</strain>
    </source>
</reference>
<dbReference type="HAMAP" id="MF_00185">
    <property type="entry name" value="IPP_trans"/>
    <property type="match status" value="1"/>
</dbReference>
<dbReference type="Gene3D" id="3.40.50.300">
    <property type="entry name" value="P-loop containing nucleotide triphosphate hydrolases"/>
    <property type="match status" value="1"/>
</dbReference>
<comment type="caution">
    <text evidence="14">The sequence shown here is derived from an EMBL/GenBank/DDBJ whole genome shotgun (WGS) entry which is preliminary data.</text>
</comment>
<proteinExistence type="inferred from homology"/>
<comment type="function">
    <text evidence="2 10 12">Catalyzes the transfer of a dimethylallyl group onto the adenine at position 37 in tRNAs that read codons beginning with uridine, leading to the formation of N6-(dimethylallyl)adenosine (i(6)A).</text>
</comment>
<evidence type="ECO:0000256" key="6">
    <source>
        <dbReference type="ARBA" id="ARBA00022741"/>
    </source>
</evidence>
<dbReference type="GO" id="GO:0005524">
    <property type="term" value="F:ATP binding"/>
    <property type="evidence" value="ECO:0007669"/>
    <property type="project" value="UniProtKB-UniRule"/>
</dbReference>
<keyword evidence="8 10" id="KW-0460">Magnesium</keyword>
<evidence type="ECO:0000256" key="12">
    <source>
        <dbReference type="RuleBase" id="RU003784"/>
    </source>
</evidence>
<comment type="caution">
    <text evidence="10">Lacks conserved residue(s) required for the propagation of feature annotation.</text>
</comment>
<protein>
    <recommendedName>
        <fullName evidence="10">tRNA dimethylallyltransferase</fullName>
        <ecNumber evidence="10">2.5.1.75</ecNumber>
    </recommendedName>
    <alternativeName>
        <fullName evidence="10">Dimethylallyl diphosphate:tRNA dimethylallyltransferase</fullName>
        <shortName evidence="10">DMAPP:tRNA dimethylallyltransferase</shortName>
        <shortName evidence="10">DMATase</shortName>
    </alternativeName>
    <alternativeName>
        <fullName evidence="10">Isopentenyl-diphosphate:tRNA isopentenyltransferase</fullName>
        <shortName evidence="10">IPP transferase</shortName>
        <shortName evidence="10">IPPT</shortName>
        <shortName evidence="10">IPTase</shortName>
    </alternativeName>
</protein>
<evidence type="ECO:0000256" key="4">
    <source>
        <dbReference type="ARBA" id="ARBA00022679"/>
    </source>
</evidence>
<dbReference type="PANTHER" id="PTHR11088:SF60">
    <property type="entry name" value="TRNA DIMETHYLALLYLTRANSFERASE"/>
    <property type="match status" value="1"/>
</dbReference>
<feature type="region of interest" description="Interaction with substrate tRNA" evidence="10">
    <location>
        <begin position="34"/>
        <end position="37"/>
    </location>
</feature>
<feature type="binding site" evidence="10">
    <location>
        <begin position="9"/>
        <end position="16"/>
    </location>
    <ligand>
        <name>ATP</name>
        <dbReference type="ChEBI" id="CHEBI:30616"/>
    </ligand>
</feature>
<dbReference type="Proteomes" id="UP000824175">
    <property type="component" value="Unassembled WGS sequence"/>
</dbReference>
<keyword evidence="4 10" id="KW-0808">Transferase</keyword>
<keyword evidence="5 10" id="KW-0819">tRNA processing</keyword>
<dbReference type="NCBIfam" id="TIGR00174">
    <property type="entry name" value="miaA"/>
    <property type="match status" value="1"/>
</dbReference>
<dbReference type="EC" id="2.5.1.75" evidence="10"/>
<evidence type="ECO:0000256" key="13">
    <source>
        <dbReference type="RuleBase" id="RU003785"/>
    </source>
</evidence>
<gene>
    <name evidence="10 14" type="primary">miaA</name>
    <name evidence="14" type="ORF">IAD15_09925</name>
</gene>
<evidence type="ECO:0000256" key="1">
    <source>
        <dbReference type="ARBA" id="ARBA00001946"/>
    </source>
</evidence>
<comment type="catalytic activity">
    <reaction evidence="9 10 11">
        <text>adenosine(37) in tRNA + dimethylallyl diphosphate = N(6)-dimethylallyladenosine(37) in tRNA + diphosphate</text>
        <dbReference type="Rhea" id="RHEA:26482"/>
        <dbReference type="Rhea" id="RHEA-COMP:10162"/>
        <dbReference type="Rhea" id="RHEA-COMP:10375"/>
        <dbReference type="ChEBI" id="CHEBI:33019"/>
        <dbReference type="ChEBI" id="CHEBI:57623"/>
        <dbReference type="ChEBI" id="CHEBI:74411"/>
        <dbReference type="ChEBI" id="CHEBI:74415"/>
        <dbReference type="EC" id="2.5.1.75"/>
    </reaction>
</comment>
<keyword evidence="7 10" id="KW-0067">ATP-binding</keyword>
<comment type="subunit">
    <text evidence="10">Monomer.</text>
</comment>
<evidence type="ECO:0000256" key="3">
    <source>
        <dbReference type="ARBA" id="ARBA00005842"/>
    </source>
</evidence>
<name>A0A9D1HPJ9_9FIRM</name>
<dbReference type="Pfam" id="PF01715">
    <property type="entry name" value="IPPT"/>
    <property type="match status" value="1"/>
</dbReference>
<keyword evidence="6 10" id="KW-0547">Nucleotide-binding</keyword>
<dbReference type="InterPro" id="IPR018022">
    <property type="entry name" value="IPT"/>
</dbReference>
<evidence type="ECO:0000313" key="14">
    <source>
        <dbReference type="EMBL" id="HIU14370.1"/>
    </source>
</evidence>
<dbReference type="GO" id="GO:0006400">
    <property type="term" value="P:tRNA modification"/>
    <property type="evidence" value="ECO:0007669"/>
    <property type="project" value="TreeGrafter"/>
</dbReference>
<evidence type="ECO:0000256" key="8">
    <source>
        <dbReference type="ARBA" id="ARBA00022842"/>
    </source>
</evidence>
<dbReference type="GO" id="GO:0052381">
    <property type="term" value="F:tRNA dimethylallyltransferase activity"/>
    <property type="evidence" value="ECO:0007669"/>
    <property type="project" value="UniProtKB-UniRule"/>
</dbReference>
<comment type="similarity">
    <text evidence="3 10 13">Belongs to the IPP transferase family.</text>
</comment>
<feature type="binding site" evidence="10">
    <location>
        <begin position="11"/>
        <end position="16"/>
    </location>
    <ligand>
        <name>substrate</name>
    </ligand>
</feature>
<feature type="site" description="Interaction with substrate tRNA" evidence="10">
    <location>
        <position position="100"/>
    </location>
</feature>
<reference evidence="14" key="1">
    <citation type="submission" date="2020-10" db="EMBL/GenBank/DDBJ databases">
        <authorList>
            <person name="Gilroy R."/>
        </authorList>
    </citation>
    <scope>NUCLEOTIDE SEQUENCE</scope>
    <source>
        <strain evidence="14">CHK195-11698</strain>
    </source>
</reference>
<dbReference type="SUPFAM" id="SSF52540">
    <property type="entry name" value="P-loop containing nucleoside triphosphate hydrolases"/>
    <property type="match status" value="1"/>
</dbReference>
<organism evidence="14 15">
    <name type="scientific">Candidatus Fimiplasma intestinipullorum</name>
    <dbReference type="NCBI Taxonomy" id="2840825"/>
    <lineage>
        <taxon>Bacteria</taxon>
        <taxon>Bacillati</taxon>
        <taxon>Bacillota</taxon>
        <taxon>Clostridia</taxon>
        <taxon>Eubacteriales</taxon>
        <taxon>Candidatus Fimiplasma</taxon>
    </lineage>
</organism>
<dbReference type="InterPro" id="IPR027417">
    <property type="entry name" value="P-loop_NTPase"/>
</dbReference>
<dbReference type="PANTHER" id="PTHR11088">
    <property type="entry name" value="TRNA DIMETHYLALLYLTRANSFERASE"/>
    <property type="match status" value="1"/>
</dbReference>
<evidence type="ECO:0000256" key="9">
    <source>
        <dbReference type="ARBA" id="ARBA00049563"/>
    </source>
</evidence>
<evidence type="ECO:0000256" key="11">
    <source>
        <dbReference type="RuleBase" id="RU003783"/>
    </source>
</evidence>
<evidence type="ECO:0000256" key="2">
    <source>
        <dbReference type="ARBA" id="ARBA00003213"/>
    </source>
</evidence>
<sequence>MPKVIVIVGPTAVGKTKLSIALAKKCQAEIISGDSMQIYRGMDIGTAKVTPVEMEGVAHHLIDCRHFSENYSVMDFQREVRKEIAKISERGHLPMIVGGTGLYIKAALYDYHFDDQGRDEAFLSRFADMDNAKLHAYLASIDPQSAQSIHMNNRRRVLRAIEIYETTGKTKSEQIQTNQQQPLYETLFIGLELEREQLNTRINERVEQMFADGLYDEFCRLVEQGAKPDMQSMKAIGYQELFALKEGQVTLAEAKEQIALHSRRYAKRQMTWFRHQMPVHFLKVDLDCFEHTIAQAEDLVSQFLDEH</sequence>
<evidence type="ECO:0000256" key="10">
    <source>
        <dbReference type="HAMAP-Rule" id="MF_00185"/>
    </source>
</evidence>
<dbReference type="InterPro" id="IPR039657">
    <property type="entry name" value="Dimethylallyltransferase"/>
</dbReference>
<dbReference type="Gene3D" id="1.10.20.140">
    <property type="match status" value="1"/>
</dbReference>
<dbReference type="EMBL" id="DVMJ01000086">
    <property type="protein sequence ID" value="HIU14370.1"/>
    <property type="molecule type" value="Genomic_DNA"/>
</dbReference>
<accession>A0A9D1HPJ9</accession>
<evidence type="ECO:0000256" key="5">
    <source>
        <dbReference type="ARBA" id="ARBA00022694"/>
    </source>
</evidence>
<comment type="cofactor">
    <cofactor evidence="1 10">
        <name>Mg(2+)</name>
        <dbReference type="ChEBI" id="CHEBI:18420"/>
    </cofactor>
</comment>
<evidence type="ECO:0000313" key="15">
    <source>
        <dbReference type="Proteomes" id="UP000824175"/>
    </source>
</evidence>
<evidence type="ECO:0000256" key="7">
    <source>
        <dbReference type="ARBA" id="ARBA00022840"/>
    </source>
</evidence>
<feature type="site" description="Interaction with substrate tRNA" evidence="10">
    <location>
        <position position="118"/>
    </location>
</feature>
<dbReference type="AlphaFoldDB" id="A0A9D1HPJ9"/>